<dbReference type="SUPFAM" id="SSF52540">
    <property type="entry name" value="P-loop containing nucleoside triphosphate hydrolases"/>
    <property type="match status" value="1"/>
</dbReference>
<dbReference type="EMBL" id="CP063169">
    <property type="protein sequence ID" value="QOR71963.1"/>
    <property type="molecule type" value="Genomic_DNA"/>
</dbReference>
<dbReference type="PANTHER" id="PTHR42698:SF1">
    <property type="entry name" value="GTPASE ERA, MITOCHONDRIAL"/>
    <property type="match status" value="1"/>
</dbReference>
<feature type="transmembrane region" description="Helical" evidence="1">
    <location>
        <begin position="419"/>
        <end position="441"/>
    </location>
</feature>
<evidence type="ECO:0000313" key="4">
    <source>
        <dbReference type="Proteomes" id="UP000593758"/>
    </source>
</evidence>
<dbReference type="GO" id="GO:0043024">
    <property type="term" value="F:ribosomal small subunit binding"/>
    <property type="evidence" value="ECO:0007669"/>
    <property type="project" value="TreeGrafter"/>
</dbReference>
<dbReference type="RefSeq" id="WP_193498611.1">
    <property type="nucleotide sequence ID" value="NZ_CP063169.1"/>
</dbReference>
<evidence type="ECO:0000256" key="1">
    <source>
        <dbReference type="SAM" id="Phobius"/>
    </source>
</evidence>
<keyword evidence="1" id="KW-1133">Transmembrane helix</keyword>
<protein>
    <submittedName>
        <fullName evidence="3">50S ribosome-binding GTPase</fullName>
    </submittedName>
</protein>
<name>A0A7M1SZ98_9MICO</name>
<dbReference type="Pfam" id="PF00009">
    <property type="entry name" value="GTP_EFTU"/>
    <property type="match status" value="1"/>
</dbReference>
<evidence type="ECO:0000259" key="2">
    <source>
        <dbReference type="Pfam" id="PF00009"/>
    </source>
</evidence>
<dbReference type="GO" id="GO:0003924">
    <property type="term" value="F:GTPase activity"/>
    <property type="evidence" value="ECO:0007669"/>
    <property type="project" value="InterPro"/>
</dbReference>
<proteinExistence type="predicted"/>
<dbReference type="Proteomes" id="UP000593758">
    <property type="component" value="Chromosome"/>
</dbReference>
<dbReference type="GO" id="GO:0005525">
    <property type="term" value="F:GTP binding"/>
    <property type="evidence" value="ECO:0007669"/>
    <property type="project" value="InterPro"/>
</dbReference>
<keyword evidence="1" id="KW-0812">Transmembrane</keyword>
<dbReference type="InterPro" id="IPR027417">
    <property type="entry name" value="P-loop_NTPase"/>
</dbReference>
<dbReference type="GO" id="GO:0000028">
    <property type="term" value="P:ribosomal small subunit assembly"/>
    <property type="evidence" value="ECO:0007669"/>
    <property type="project" value="TreeGrafter"/>
</dbReference>
<sequence length="495" mass="52649">MSEVVETARPADGVGTVLGHRVEEISAALDAAGDLIPSEAHDQAQADLRRVMRRLELGVDYTVVALVGGTGSGKSSLFNAVSHLEFADVGVIRPTTARAAACVWGSKATALLDFLQVAPDRRIQRESALDGDSEDDLAGLVLLDLPDHDSVESGHADQVQRLLPLIDLLVWVVDPQKYADNVLHEEYLRALADRHEAMVVVINQIDRLPDAARDRVRSDVQRLLVEDGLADVRIEMVSAREGSGVDQLRALLARVISGESVAARTARDETAAICRRLSVHLGPQDPQPPSAQETAERLALAAGVPSVAESVRTAVSSARAVALAPVQEPASSRIQAIRDRWIAQATEGLPGAWTEAVLEGVASSEEFGAHVWQALSGSALPSGRDRAAATLRLLGLVIGGFAVALVIAAGAVMSTSGVVAASMAGAALAQVFVCIAFLIAARRRRRQTGHERAEDYLQRTTDALRVVVEDDLVEPTAAPLQRHAIVRRGISSPDR</sequence>
<accession>A0A7M1SZ98</accession>
<feature type="domain" description="Tr-type G" evidence="2">
    <location>
        <begin position="64"/>
        <end position="255"/>
    </location>
</feature>
<dbReference type="AlphaFoldDB" id="A0A7M1SZ98"/>
<evidence type="ECO:0000313" key="3">
    <source>
        <dbReference type="EMBL" id="QOR71963.1"/>
    </source>
</evidence>
<dbReference type="PANTHER" id="PTHR42698">
    <property type="entry name" value="GTPASE ERA"/>
    <property type="match status" value="1"/>
</dbReference>
<dbReference type="Gene3D" id="3.40.50.300">
    <property type="entry name" value="P-loop containing nucleotide triphosphate hydrolases"/>
    <property type="match status" value="1"/>
</dbReference>
<dbReference type="KEGG" id="halt:IM660_06870"/>
<organism evidence="3 4">
    <name type="scientific">Ruania alkalisoli</name>
    <dbReference type="NCBI Taxonomy" id="2779775"/>
    <lineage>
        <taxon>Bacteria</taxon>
        <taxon>Bacillati</taxon>
        <taxon>Actinomycetota</taxon>
        <taxon>Actinomycetes</taxon>
        <taxon>Micrococcales</taxon>
        <taxon>Ruaniaceae</taxon>
        <taxon>Ruania</taxon>
    </lineage>
</organism>
<keyword evidence="4" id="KW-1185">Reference proteome</keyword>
<dbReference type="GO" id="GO:0019843">
    <property type="term" value="F:rRNA binding"/>
    <property type="evidence" value="ECO:0007669"/>
    <property type="project" value="TreeGrafter"/>
</dbReference>
<gene>
    <name evidence="3" type="ORF">IM660_06870</name>
</gene>
<dbReference type="InterPro" id="IPR000795">
    <property type="entry name" value="T_Tr_GTP-bd_dom"/>
</dbReference>
<feature type="transmembrane region" description="Helical" evidence="1">
    <location>
        <begin position="393"/>
        <end position="413"/>
    </location>
</feature>
<reference evidence="3 4" key="1">
    <citation type="submission" date="2020-10" db="EMBL/GenBank/DDBJ databases">
        <title>Haloactinobacterium sp. RN3S43, a bacterium isolated from saline soil.</title>
        <authorList>
            <person name="Sun J.-Q."/>
        </authorList>
    </citation>
    <scope>NUCLEOTIDE SEQUENCE [LARGE SCALE GENOMIC DNA]</scope>
    <source>
        <strain evidence="3 4">RN3S43</strain>
    </source>
</reference>
<keyword evidence="1" id="KW-0472">Membrane</keyword>
<dbReference type="GO" id="GO:0005829">
    <property type="term" value="C:cytosol"/>
    <property type="evidence" value="ECO:0007669"/>
    <property type="project" value="TreeGrafter"/>
</dbReference>
<dbReference type="InterPro" id="IPR005662">
    <property type="entry name" value="GTPase_Era-like"/>
</dbReference>